<accession>A0A7W7NT59</accession>
<name>A0A7W7NT59_9SPHN</name>
<dbReference type="Proteomes" id="UP000575241">
    <property type="component" value="Unassembled WGS sequence"/>
</dbReference>
<feature type="region of interest" description="Disordered" evidence="1">
    <location>
        <begin position="162"/>
        <end position="203"/>
    </location>
</feature>
<feature type="region of interest" description="Disordered" evidence="1">
    <location>
        <begin position="71"/>
        <end position="125"/>
    </location>
</feature>
<evidence type="ECO:0000256" key="1">
    <source>
        <dbReference type="SAM" id="MobiDB-lite"/>
    </source>
</evidence>
<feature type="region of interest" description="Disordered" evidence="1">
    <location>
        <begin position="1"/>
        <end position="59"/>
    </location>
</feature>
<feature type="compositionally biased region" description="Basic and acidic residues" evidence="1">
    <location>
        <begin position="18"/>
        <end position="31"/>
    </location>
</feature>
<gene>
    <name evidence="2" type="ORF">HNP52_003725</name>
</gene>
<evidence type="ECO:0000313" key="3">
    <source>
        <dbReference type="Proteomes" id="UP000575241"/>
    </source>
</evidence>
<organism evidence="2 3">
    <name type="scientific">Sphingomonas kyeonggiensis</name>
    <dbReference type="NCBI Taxonomy" id="1268553"/>
    <lineage>
        <taxon>Bacteria</taxon>
        <taxon>Pseudomonadati</taxon>
        <taxon>Pseudomonadota</taxon>
        <taxon>Alphaproteobacteria</taxon>
        <taxon>Sphingomonadales</taxon>
        <taxon>Sphingomonadaceae</taxon>
        <taxon>Sphingomonas</taxon>
    </lineage>
</organism>
<dbReference type="AlphaFoldDB" id="A0A7W7NT59"/>
<comment type="caution">
    <text evidence="2">The sequence shown here is derived from an EMBL/GenBank/DDBJ whole genome shotgun (WGS) entry which is preliminary data.</text>
</comment>
<sequence length="203" mass="21864">MARCGRARRKGCGTLVRGDGRASGRIRERRNGPPGDLASRKSCASRVEGRSGSSGATASEHCFRFPVPAGETKRAAEAGNRSASFGMRGERPASTTGPKLACPCRRGPRSRRNHAEDPSGSTAAVRRHGAWQQCRAPFAFGDGRRSGICARLALRSHCLPVPRLKPGSRVTSDAAEKPWPPAFAGEQLSARRRRVRVAQKPRE</sequence>
<keyword evidence="3" id="KW-1185">Reference proteome</keyword>
<protein>
    <submittedName>
        <fullName evidence="2">Uncharacterized protein</fullName>
    </submittedName>
</protein>
<evidence type="ECO:0000313" key="2">
    <source>
        <dbReference type="EMBL" id="MBB4840633.1"/>
    </source>
</evidence>
<proteinExistence type="predicted"/>
<feature type="compositionally biased region" description="Basic residues" evidence="1">
    <location>
        <begin position="190"/>
        <end position="203"/>
    </location>
</feature>
<reference evidence="2 3" key="1">
    <citation type="submission" date="2020-08" db="EMBL/GenBank/DDBJ databases">
        <title>Functional genomics of gut bacteria from endangered species of beetles.</title>
        <authorList>
            <person name="Carlos-Shanley C."/>
        </authorList>
    </citation>
    <scope>NUCLEOTIDE SEQUENCE [LARGE SCALE GENOMIC DNA]</scope>
    <source>
        <strain evidence="2 3">S00224</strain>
    </source>
</reference>
<dbReference type="EMBL" id="JACHLN010000003">
    <property type="protein sequence ID" value="MBB4840633.1"/>
    <property type="molecule type" value="Genomic_DNA"/>
</dbReference>
<feature type="compositionally biased region" description="Basic residues" evidence="1">
    <location>
        <begin position="1"/>
        <end position="11"/>
    </location>
</feature>